<keyword evidence="1" id="KW-1133">Transmembrane helix</keyword>
<dbReference type="PANTHER" id="PTHR37938:SF1">
    <property type="entry name" value="BLL0215 PROTEIN"/>
    <property type="match status" value="1"/>
</dbReference>
<dbReference type="EMBL" id="FOIE01000008">
    <property type="protein sequence ID" value="SET78302.1"/>
    <property type="molecule type" value="Genomic_DNA"/>
</dbReference>
<dbReference type="Pfam" id="PF03703">
    <property type="entry name" value="bPH_2"/>
    <property type="match status" value="1"/>
</dbReference>
<dbReference type="PANTHER" id="PTHR37938">
    <property type="entry name" value="BLL0215 PROTEIN"/>
    <property type="match status" value="1"/>
</dbReference>
<keyword evidence="1" id="KW-0812">Transmembrane</keyword>
<accession>A0A1I0H3W2</accession>
<evidence type="ECO:0000256" key="1">
    <source>
        <dbReference type="SAM" id="Phobius"/>
    </source>
</evidence>
<protein>
    <submittedName>
        <fullName evidence="3">PH domain-containing protein</fullName>
    </submittedName>
</protein>
<gene>
    <name evidence="3" type="ORF">SAMN04488546_3593</name>
</gene>
<dbReference type="AlphaFoldDB" id="A0A1I0H3W2"/>
<evidence type="ECO:0000313" key="3">
    <source>
        <dbReference type="EMBL" id="SET78302.1"/>
    </source>
</evidence>
<organism evidence="3 4">
    <name type="scientific">Geodermatophilus poikilotrophus</name>
    <dbReference type="NCBI Taxonomy" id="1333667"/>
    <lineage>
        <taxon>Bacteria</taxon>
        <taxon>Bacillati</taxon>
        <taxon>Actinomycetota</taxon>
        <taxon>Actinomycetes</taxon>
        <taxon>Geodermatophilales</taxon>
        <taxon>Geodermatophilaceae</taxon>
        <taxon>Geodermatophilus</taxon>
    </lineage>
</organism>
<sequence length="180" mass="19801">MAYPDKLLAEDEEVVRHLHPHWLTLARPVLVLLSVVGGTSFGAALVPSGPAQGTVRTLLAGLALVLLVVAVLRPVLRWRTTHYVVTTRRVLLREGVLARRGRDIALSRIAEVSFRQSLGQRLVRSGTLTIESEGDGGTTVLERIPDSDGVQQLLVALVEEDADRRAREDGDRHGVPWQWV</sequence>
<feature type="transmembrane region" description="Helical" evidence="1">
    <location>
        <begin position="25"/>
        <end position="46"/>
    </location>
</feature>
<keyword evidence="4" id="KW-1185">Reference proteome</keyword>
<evidence type="ECO:0000259" key="2">
    <source>
        <dbReference type="Pfam" id="PF03703"/>
    </source>
</evidence>
<proteinExistence type="predicted"/>
<feature type="transmembrane region" description="Helical" evidence="1">
    <location>
        <begin position="58"/>
        <end position="76"/>
    </location>
</feature>
<dbReference type="RefSeq" id="WP_091446469.1">
    <property type="nucleotide sequence ID" value="NZ_FOIE01000008.1"/>
</dbReference>
<dbReference type="InterPro" id="IPR005182">
    <property type="entry name" value="YdbS-like_PH"/>
</dbReference>
<evidence type="ECO:0000313" key="4">
    <source>
        <dbReference type="Proteomes" id="UP000198507"/>
    </source>
</evidence>
<dbReference type="Proteomes" id="UP000198507">
    <property type="component" value="Unassembled WGS sequence"/>
</dbReference>
<feature type="domain" description="YdbS-like PH" evidence="2">
    <location>
        <begin position="78"/>
        <end position="142"/>
    </location>
</feature>
<name>A0A1I0H3W2_9ACTN</name>
<reference evidence="4" key="1">
    <citation type="submission" date="2016-10" db="EMBL/GenBank/DDBJ databases">
        <authorList>
            <person name="Varghese N."/>
            <person name="Submissions S."/>
        </authorList>
    </citation>
    <scope>NUCLEOTIDE SEQUENCE [LARGE SCALE GENOMIC DNA]</scope>
    <source>
        <strain evidence="4">DSM 44209</strain>
    </source>
</reference>
<keyword evidence="1" id="KW-0472">Membrane</keyword>
<dbReference type="OrthoDB" id="4350422at2"/>